<protein>
    <recommendedName>
        <fullName evidence="3">Lipoprotein</fullName>
    </recommendedName>
</protein>
<dbReference type="PROSITE" id="PS51257">
    <property type="entry name" value="PROKAR_LIPOPROTEIN"/>
    <property type="match status" value="1"/>
</dbReference>
<dbReference type="KEGG" id="mgb:VO56_02365"/>
<gene>
    <name evidence="1" type="ORF">VO56_02365</name>
</gene>
<proteinExistence type="predicted"/>
<evidence type="ECO:0008006" key="3">
    <source>
        <dbReference type="Google" id="ProtNLM"/>
    </source>
</evidence>
<sequence>MIKKILIFLALMLSVCAISFGCYFVIKSNTTNNETKNKELKPSEEFLRIFPLVDAKYFQDYLLEDGDGSFYINTEIIDKLVEDISRRVSTYDGHLYFDYEVVSKQQILIHFLFAHQNGQKLTQSYNIHI</sequence>
<evidence type="ECO:0000313" key="2">
    <source>
        <dbReference type="Proteomes" id="UP000032722"/>
    </source>
</evidence>
<accession>A0A0D5ZJX0</accession>
<dbReference type="HOGENOM" id="CLU_1946436_0_0_14"/>
<dbReference type="EMBL" id="CP011021">
    <property type="protein sequence ID" value="AKA50076.1"/>
    <property type="molecule type" value="Genomic_DNA"/>
</dbReference>
<evidence type="ECO:0000313" key="1">
    <source>
        <dbReference type="EMBL" id="AKA50076.1"/>
    </source>
</evidence>
<organism evidence="2">
    <name type="scientific">Mycoplasmopsis gallinacea</name>
    <dbReference type="NCBI Taxonomy" id="29556"/>
    <lineage>
        <taxon>Bacteria</taxon>
        <taxon>Bacillati</taxon>
        <taxon>Mycoplasmatota</taxon>
        <taxon>Mycoplasmoidales</taxon>
        <taxon>Metamycoplasmataceae</taxon>
        <taxon>Mycoplasmopsis</taxon>
    </lineage>
</organism>
<dbReference type="PATRIC" id="fig|29556.3.peg.467"/>
<name>A0A0D5ZJX0_9BACT</name>
<reference evidence="1 2" key="1">
    <citation type="journal article" date="2015" name="Genome Announc.">
        <title>Complete Genome Sequence of Mycoplasma meleagridis, a Possible Emerging Pathogen in Chickens.</title>
        <authorList>
            <person name="Abolnik C."/>
        </authorList>
    </citation>
    <scope>NUCLEOTIDE SEQUENCE [LARGE SCALE GENOMIC DNA]</scope>
    <source>
        <strain evidence="1 2">B2096 8B</strain>
    </source>
</reference>
<dbReference type="Proteomes" id="UP000032722">
    <property type="component" value="Chromosome"/>
</dbReference>
<dbReference type="AlphaFoldDB" id="A0A0D5ZJX0"/>
<dbReference type="NCBIfam" id="NF045957">
    <property type="entry name" value="MHO_1590_dom"/>
    <property type="match status" value="1"/>
</dbReference>